<organism evidence="1 2">
    <name type="scientific">Portunus trituberculatus</name>
    <name type="common">Swimming crab</name>
    <name type="synonym">Neptunus trituberculatus</name>
    <dbReference type="NCBI Taxonomy" id="210409"/>
    <lineage>
        <taxon>Eukaryota</taxon>
        <taxon>Metazoa</taxon>
        <taxon>Ecdysozoa</taxon>
        <taxon>Arthropoda</taxon>
        <taxon>Crustacea</taxon>
        <taxon>Multicrustacea</taxon>
        <taxon>Malacostraca</taxon>
        <taxon>Eumalacostraca</taxon>
        <taxon>Eucarida</taxon>
        <taxon>Decapoda</taxon>
        <taxon>Pleocyemata</taxon>
        <taxon>Brachyura</taxon>
        <taxon>Eubrachyura</taxon>
        <taxon>Portunoidea</taxon>
        <taxon>Portunidae</taxon>
        <taxon>Portuninae</taxon>
        <taxon>Portunus</taxon>
    </lineage>
</organism>
<evidence type="ECO:0000313" key="1">
    <source>
        <dbReference type="EMBL" id="MPC09587.1"/>
    </source>
</evidence>
<reference evidence="1 2" key="1">
    <citation type="submission" date="2019-05" db="EMBL/GenBank/DDBJ databases">
        <title>Another draft genome of Portunus trituberculatus and its Hox gene families provides insights of decapod evolution.</title>
        <authorList>
            <person name="Jeong J.-H."/>
            <person name="Song I."/>
            <person name="Kim S."/>
            <person name="Choi T."/>
            <person name="Kim D."/>
            <person name="Ryu S."/>
            <person name="Kim W."/>
        </authorList>
    </citation>
    <scope>NUCLEOTIDE SEQUENCE [LARGE SCALE GENOMIC DNA]</scope>
    <source>
        <tissue evidence="1">Muscle</tissue>
    </source>
</reference>
<gene>
    <name evidence="1" type="ORF">E2C01_002202</name>
</gene>
<sequence length="190" mass="20857">MEPLWPFPATHMNFSSCPSHPTQAHNSVRRLLSDAGTFQHTHNDHNGLLSPPCVLTPSSQCRHDGRGGWMWVVLVLLPLHPARSPGQYRCFDLTVTPGDVTATTLNTPQNSHHSEHSSSVVVVFVWSGHSAWSVCCWRPLQQQQQLEVVVVSTTPHANAPRGCRHLCRPAMAGGVVASSREQRPGQELGV</sequence>
<keyword evidence="2" id="KW-1185">Reference proteome</keyword>
<dbReference type="AlphaFoldDB" id="A0A5B7CJ41"/>
<proteinExistence type="predicted"/>
<protein>
    <submittedName>
        <fullName evidence="1">Uncharacterized protein</fullName>
    </submittedName>
</protein>
<comment type="caution">
    <text evidence="1">The sequence shown here is derived from an EMBL/GenBank/DDBJ whole genome shotgun (WGS) entry which is preliminary data.</text>
</comment>
<dbReference type="Proteomes" id="UP000324222">
    <property type="component" value="Unassembled WGS sequence"/>
</dbReference>
<evidence type="ECO:0000313" key="2">
    <source>
        <dbReference type="Proteomes" id="UP000324222"/>
    </source>
</evidence>
<name>A0A5B7CJ41_PORTR</name>
<dbReference type="EMBL" id="VSRR010000076">
    <property type="protein sequence ID" value="MPC09587.1"/>
    <property type="molecule type" value="Genomic_DNA"/>
</dbReference>
<accession>A0A5B7CJ41</accession>